<dbReference type="InterPro" id="IPR036010">
    <property type="entry name" value="2Fe-2S_ferredoxin-like_sf"/>
</dbReference>
<dbReference type="PRINTS" id="PR00410">
    <property type="entry name" value="PHEHYDRXLASE"/>
</dbReference>
<dbReference type="Gene3D" id="3.40.50.80">
    <property type="entry name" value="Nucleotide-binding domain of ferredoxin-NADP reductase (FNR) module"/>
    <property type="match status" value="1"/>
</dbReference>
<dbReference type="Gene3D" id="2.40.30.10">
    <property type="entry name" value="Translation factors"/>
    <property type="match status" value="1"/>
</dbReference>
<accession>A0ABR9GNF2</accession>
<dbReference type="InterPro" id="IPR050415">
    <property type="entry name" value="MRET"/>
</dbReference>
<dbReference type="Pfam" id="PF00111">
    <property type="entry name" value="Fer2"/>
    <property type="match status" value="1"/>
</dbReference>
<reference evidence="2 3" key="1">
    <citation type="submission" date="2020-09" db="EMBL/GenBank/DDBJ databases">
        <title>Draft Genome Sequence of Aminobacter carboxidus type strain DSM 1086, a soil Gram-negative carboxydobacterium.</title>
        <authorList>
            <person name="Turrini P."/>
            <person name="Tescari M."/>
            <person name="Artuso I."/>
            <person name="Lugli G.A."/>
            <person name="Frangipani E."/>
            <person name="Ventura M."/>
            <person name="Visca P."/>
        </authorList>
    </citation>
    <scope>NUCLEOTIDE SEQUENCE [LARGE SCALE GENOMIC DNA]</scope>
    <source>
        <strain evidence="2 3">DSM 1086</strain>
    </source>
</reference>
<dbReference type="InterPro" id="IPR012675">
    <property type="entry name" value="Beta-grasp_dom_sf"/>
</dbReference>
<dbReference type="PANTHER" id="PTHR47354:SF5">
    <property type="entry name" value="PROTEIN RFBI"/>
    <property type="match status" value="1"/>
</dbReference>
<dbReference type="EMBL" id="JACZEP010000003">
    <property type="protein sequence ID" value="MBE1205212.1"/>
    <property type="molecule type" value="Genomic_DNA"/>
</dbReference>
<evidence type="ECO:0000259" key="1">
    <source>
        <dbReference type="PROSITE" id="PS51384"/>
    </source>
</evidence>
<dbReference type="InterPro" id="IPR039261">
    <property type="entry name" value="FNR_nucleotide-bd"/>
</dbReference>
<dbReference type="PROSITE" id="PS51384">
    <property type="entry name" value="FAD_FR"/>
    <property type="match status" value="1"/>
</dbReference>
<comment type="caution">
    <text evidence="2">The sequence shown here is derived from an EMBL/GenBank/DDBJ whole genome shotgun (WGS) entry which is preliminary data.</text>
</comment>
<evidence type="ECO:0000313" key="2">
    <source>
        <dbReference type="EMBL" id="MBE1205212.1"/>
    </source>
</evidence>
<dbReference type="SUPFAM" id="SSF52343">
    <property type="entry name" value="Ferredoxin reductase-like, C-terminal NADP-linked domain"/>
    <property type="match status" value="1"/>
</dbReference>
<dbReference type="CDD" id="cd00207">
    <property type="entry name" value="fer2"/>
    <property type="match status" value="1"/>
</dbReference>
<gene>
    <name evidence="2" type="ORF">IHE39_13015</name>
</gene>
<sequence>MDRISITFADGEVMSFAPAPGGSVLTSAEQAGNALAHSCREGTCRTCVARRPNGDEVLLCVEPAQSGFEAVVPYRRADVSPPTLRRAKINSFQKLSRSVWEIRYRLQFPLPFLPGQFVEATFPGIDGPRRFSMANGPAEAEQILHVRDIPGGAMADYLATRAKAQDAFTVRGPFGIFYLRANPKPKLFVAGGTGLAPVIAMLRGIDRSSAPPLSLVVGFAEAQDAYAIDELKALATELPLEIVLTADTANQGWSGKMGNPVAGIGHVTAVPLQEGTEAYLCGPPGMVGAARTALRELGLRQDDIFNEEFVHQSPPA</sequence>
<dbReference type="InterPro" id="IPR001041">
    <property type="entry name" value="2Fe-2S_ferredoxin-type"/>
</dbReference>
<dbReference type="Gene3D" id="3.10.20.30">
    <property type="match status" value="1"/>
</dbReference>
<dbReference type="SUPFAM" id="SSF63380">
    <property type="entry name" value="Riboflavin synthase domain-like"/>
    <property type="match status" value="1"/>
</dbReference>
<keyword evidence="3" id="KW-1185">Reference proteome</keyword>
<organism evidence="2 3">
    <name type="scientific">Aminobacter carboxidus</name>
    <dbReference type="NCBI Taxonomy" id="376165"/>
    <lineage>
        <taxon>Bacteria</taxon>
        <taxon>Pseudomonadati</taxon>
        <taxon>Pseudomonadota</taxon>
        <taxon>Alphaproteobacteria</taxon>
        <taxon>Hyphomicrobiales</taxon>
        <taxon>Phyllobacteriaceae</taxon>
        <taxon>Aminobacter</taxon>
    </lineage>
</organism>
<dbReference type="InterPro" id="IPR008333">
    <property type="entry name" value="Cbr1-like_FAD-bd_dom"/>
</dbReference>
<proteinExistence type="predicted"/>
<evidence type="ECO:0000313" key="3">
    <source>
        <dbReference type="Proteomes" id="UP000598227"/>
    </source>
</evidence>
<dbReference type="PANTHER" id="PTHR47354">
    <property type="entry name" value="NADH OXIDOREDUCTASE HCR"/>
    <property type="match status" value="1"/>
</dbReference>
<dbReference type="InterPro" id="IPR017927">
    <property type="entry name" value="FAD-bd_FR_type"/>
</dbReference>
<dbReference type="Proteomes" id="UP000598227">
    <property type="component" value="Unassembled WGS sequence"/>
</dbReference>
<name>A0ABR9GNF2_9HYPH</name>
<dbReference type="InterPro" id="IPR017938">
    <property type="entry name" value="Riboflavin_synthase-like_b-brl"/>
</dbReference>
<protein>
    <submittedName>
        <fullName evidence="2">2Fe-2S iron-sulfur cluster binding domain-containing protein</fullName>
    </submittedName>
</protein>
<dbReference type="InterPro" id="IPR001433">
    <property type="entry name" value="OxRdtase_FAD/NAD-bd"/>
</dbReference>
<feature type="domain" description="FAD-binding FR-type" evidence="1">
    <location>
        <begin position="82"/>
        <end position="180"/>
    </location>
</feature>
<dbReference type="Pfam" id="PF00970">
    <property type="entry name" value="FAD_binding_6"/>
    <property type="match status" value="1"/>
</dbReference>
<dbReference type="SUPFAM" id="SSF54292">
    <property type="entry name" value="2Fe-2S ferredoxin-like"/>
    <property type="match status" value="1"/>
</dbReference>
<dbReference type="Pfam" id="PF00175">
    <property type="entry name" value="NAD_binding_1"/>
    <property type="match status" value="1"/>
</dbReference>
<dbReference type="RefSeq" id="WP_192566747.1">
    <property type="nucleotide sequence ID" value="NZ_JACZEP010000003.1"/>
</dbReference>